<organism evidence="2 3">
    <name type="scientific">Paenibacillus filicis</name>
    <dbReference type="NCBI Taxonomy" id="669464"/>
    <lineage>
        <taxon>Bacteria</taxon>
        <taxon>Bacillati</taxon>
        <taxon>Bacillota</taxon>
        <taxon>Bacilli</taxon>
        <taxon>Bacillales</taxon>
        <taxon>Paenibacillaceae</taxon>
        <taxon>Paenibacillus</taxon>
    </lineage>
</organism>
<keyword evidence="1" id="KW-0812">Transmembrane</keyword>
<dbReference type="EMBL" id="JBBPCC010000006">
    <property type="protein sequence ID" value="MEK8128579.1"/>
    <property type="molecule type" value="Genomic_DNA"/>
</dbReference>
<evidence type="ECO:0000256" key="1">
    <source>
        <dbReference type="SAM" id="Phobius"/>
    </source>
</evidence>
<keyword evidence="1" id="KW-0472">Membrane</keyword>
<name>A0ABU9DII0_9BACL</name>
<protein>
    <submittedName>
        <fullName evidence="2">TadE/TadG family type IV pilus assembly protein</fullName>
    </submittedName>
</protein>
<evidence type="ECO:0000313" key="3">
    <source>
        <dbReference type="Proteomes" id="UP001469365"/>
    </source>
</evidence>
<dbReference type="Proteomes" id="UP001469365">
    <property type="component" value="Unassembled WGS sequence"/>
</dbReference>
<keyword evidence="1" id="KW-1133">Transmembrane helix</keyword>
<reference evidence="2 3" key="1">
    <citation type="submission" date="2024-04" db="EMBL/GenBank/DDBJ databases">
        <title>draft genome sequnece of Paenibacillus filicis.</title>
        <authorList>
            <person name="Kim D.-U."/>
        </authorList>
    </citation>
    <scope>NUCLEOTIDE SEQUENCE [LARGE SCALE GENOMIC DNA]</scope>
    <source>
        <strain evidence="2 3">KACC14197</strain>
    </source>
</reference>
<keyword evidence="3" id="KW-1185">Reference proteome</keyword>
<sequence>MLTKPHLSKPRPRFWRERSGQITLEAAMTLPVILLATFVLLAVAVYYYQQSSLYYNAGRSAERTAYIWDNSSKNYVTGAVHPTASDGLYWRIASDGVSQWFNVLHPFEPIRVQLPQAGKGTNAANGAVGKLERASGELGSELQGGLSYQHYGLFRVVRSSLERTVRLPDFAHDWFKGSSQLHAGTSSHVIDPVETIRLTDLTRTFISEIQGRIKPKAALELMIEPVTGPAKKPVITNHNQAADYLRKLVNGKEKPIKVSSERTRLVDALDASGVAHQAYFNFKEKQVLEEQLPKDIELLKSGKVKGVVWHFFKTNKQDKVKLSASFRREIERNGIIIVIHE</sequence>
<proteinExistence type="predicted"/>
<evidence type="ECO:0000313" key="2">
    <source>
        <dbReference type="EMBL" id="MEK8128579.1"/>
    </source>
</evidence>
<feature type="transmembrane region" description="Helical" evidence="1">
    <location>
        <begin position="21"/>
        <end position="48"/>
    </location>
</feature>
<accession>A0ABU9DII0</accession>
<comment type="caution">
    <text evidence="2">The sequence shown here is derived from an EMBL/GenBank/DDBJ whole genome shotgun (WGS) entry which is preliminary data.</text>
</comment>
<gene>
    <name evidence="2" type="ORF">WMW72_11750</name>
</gene>
<dbReference type="RefSeq" id="WP_341415659.1">
    <property type="nucleotide sequence ID" value="NZ_JBBPCC010000006.1"/>
</dbReference>